<accession>A0A814UI00</accession>
<comment type="caution">
    <text evidence="1">The sequence shown here is derived from an EMBL/GenBank/DDBJ whole genome shotgun (WGS) entry which is preliminary data.</text>
</comment>
<sequence length="102" mass="11716">MQFRGALANDDELDQLTLTALMNIIWSISFHDDYVDELKSNAKFLITIKSLVNDDGEAWVEQYVPKHMSSVKKAATGILWNLDEDNPARTIRMRILTFAISW</sequence>
<dbReference type="Proteomes" id="UP000663864">
    <property type="component" value="Unassembled WGS sequence"/>
</dbReference>
<protein>
    <submittedName>
        <fullName evidence="1">Uncharacterized protein</fullName>
    </submittedName>
</protein>
<evidence type="ECO:0000313" key="1">
    <source>
        <dbReference type="EMBL" id="CAF1175120.1"/>
    </source>
</evidence>
<organism evidence="1 2">
    <name type="scientific">Rotaria sordida</name>
    <dbReference type="NCBI Taxonomy" id="392033"/>
    <lineage>
        <taxon>Eukaryota</taxon>
        <taxon>Metazoa</taxon>
        <taxon>Spiralia</taxon>
        <taxon>Gnathifera</taxon>
        <taxon>Rotifera</taxon>
        <taxon>Eurotatoria</taxon>
        <taxon>Bdelloidea</taxon>
        <taxon>Philodinida</taxon>
        <taxon>Philodinidae</taxon>
        <taxon>Rotaria</taxon>
    </lineage>
</organism>
<proteinExistence type="predicted"/>
<dbReference type="AlphaFoldDB" id="A0A814UI00"/>
<name>A0A814UI00_9BILA</name>
<dbReference type="EMBL" id="CAJNOT010001276">
    <property type="protein sequence ID" value="CAF1175120.1"/>
    <property type="molecule type" value="Genomic_DNA"/>
</dbReference>
<evidence type="ECO:0000313" key="2">
    <source>
        <dbReference type="Proteomes" id="UP000663864"/>
    </source>
</evidence>
<reference evidence="1" key="1">
    <citation type="submission" date="2021-02" db="EMBL/GenBank/DDBJ databases">
        <authorList>
            <person name="Nowell W R."/>
        </authorList>
    </citation>
    <scope>NUCLEOTIDE SEQUENCE</scope>
</reference>
<gene>
    <name evidence="1" type="ORF">ZHD862_LOCUS21436</name>
</gene>